<accession>A0A8J6B766</accession>
<keyword evidence="7" id="KW-0460">Magnesium</keyword>
<dbReference type="InterPro" id="IPR016188">
    <property type="entry name" value="PurM-like_N"/>
</dbReference>
<gene>
    <name evidence="11" type="ORF">J8273_2893</name>
</gene>
<evidence type="ECO:0000313" key="12">
    <source>
        <dbReference type="Proteomes" id="UP000717585"/>
    </source>
</evidence>
<protein>
    <submittedName>
        <fullName evidence="11">Selenide water dikinase</fullName>
    </submittedName>
</protein>
<feature type="domain" description="PurM-like N-terminal" evidence="9">
    <location>
        <begin position="70"/>
        <end position="177"/>
    </location>
</feature>
<dbReference type="SUPFAM" id="SSF56042">
    <property type="entry name" value="PurM C-terminal domain-like"/>
    <property type="match status" value="1"/>
</dbReference>
<dbReference type="FunFam" id="3.30.1330.10:FF:000003">
    <property type="entry name" value="Selenide, water dikinase"/>
    <property type="match status" value="1"/>
</dbReference>
<keyword evidence="8" id="KW-0711">Selenium</keyword>
<comment type="caution">
    <text evidence="11">The sequence shown here is derived from an EMBL/GenBank/DDBJ whole genome shotgun (WGS) entry which is preliminary data.</text>
</comment>
<dbReference type="Proteomes" id="UP000717585">
    <property type="component" value="Unassembled WGS sequence"/>
</dbReference>
<dbReference type="SUPFAM" id="SSF55326">
    <property type="entry name" value="PurM N-terminal domain-like"/>
    <property type="match status" value="1"/>
</dbReference>
<dbReference type="PANTHER" id="PTHR10256:SF0">
    <property type="entry name" value="INACTIVE SELENIDE, WATER DIKINASE-LIKE PROTEIN-RELATED"/>
    <property type="match status" value="1"/>
</dbReference>
<dbReference type="Gene3D" id="3.90.650.10">
    <property type="entry name" value="PurM-like C-terminal domain"/>
    <property type="match status" value="1"/>
</dbReference>
<dbReference type="NCBIfam" id="NF002098">
    <property type="entry name" value="PRK00943.1"/>
    <property type="match status" value="1"/>
</dbReference>
<dbReference type="CDD" id="cd02195">
    <property type="entry name" value="SelD"/>
    <property type="match status" value="1"/>
</dbReference>
<dbReference type="InterPro" id="IPR004536">
    <property type="entry name" value="SPS/SelD"/>
</dbReference>
<evidence type="ECO:0000259" key="10">
    <source>
        <dbReference type="Pfam" id="PF02769"/>
    </source>
</evidence>
<evidence type="ECO:0000256" key="8">
    <source>
        <dbReference type="ARBA" id="ARBA00023266"/>
    </source>
</evidence>
<keyword evidence="3" id="KW-0479">Metal-binding</keyword>
<reference evidence="11" key="1">
    <citation type="submission" date="2021-05" db="EMBL/GenBank/DDBJ databases">
        <title>A free-living protist that lacks canonical eukaryotic 1 DNA replication and segregation systems.</title>
        <authorList>
            <person name="Salas-Leiva D.E."/>
            <person name="Tromer E.C."/>
            <person name="Curtis B.A."/>
            <person name="Jerlstrom-Hultqvist J."/>
            <person name="Kolisko M."/>
            <person name="Yi Z."/>
            <person name="Salas-Leiva J.S."/>
            <person name="Gallot-Lavallee L."/>
            <person name="Kops G.J.P.L."/>
            <person name="Archibald J.M."/>
            <person name="Simpson A.G.B."/>
            <person name="Roger A.J."/>
        </authorList>
    </citation>
    <scope>NUCLEOTIDE SEQUENCE</scope>
    <source>
        <strain evidence="11">BICM</strain>
    </source>
</reference>
<name>A0A8J6B766_9EUKA</name>
<dbReference type="PANTHER" id="PTHR10256">
    <property type="entry name" value="SELENIDE, WATER DIKINASE"/>
    <property type="match status" value="1"/>
</dbReference>
<keyword evidence="12" id="KW-1185">Reference proteome</keyword>
<evidence type="ECO:0000256" key="4">
    <source>
        <dbReference type="ARBA" id="ARBA00022741"/>
    </source>
</evidence>
<organism evidence="11 12">
    <name type="scientific">Carpediemonas membranifera</name>
    <dbReference type="NCBI Taxonomy" id="201153"/>
    <lineage>
        <taxon>Eukaryota</taxon>
        <taxon>Metamonada</taxon>
        <taxon>Carpediemonas-like organisms</taxon>
        <taxon>Carpediemonas</taxon>
    </lineage>
</organism>
<proteinExistence type="inferred from homology"/>
<dbReference type="InterPro" id="IPR010918">
    <property type="entry name" value="PurM-like_C_dom"/>
</dbReference>
<evidence type="ECO:0000256" key="1">
    <source>
        <dbReference type="ARBA" id="ARBA00008026"/>
    </source>
</evidence>
<evidence type="ECO:0000259" key="9">
    <source>
        <dbReference type="Pfam" id="PF00586"/>
    </source>
</evidence>
<dbReference type="InterPro" id="IPR023061">
    <property type="entry name" value="SelD_I"/>
</dbReference>
<evidence type="ECO:0000256" key="3">
    <source>
        <dbReference type="ARBA" id="ARBA00022723"/>
    </source>
</evidence>
<dbReference type="InterPro" id="IPR036921">
    <property type="entry name" value="PurM-like_N_sf"/>
</dbReference>
<evidence type="ECO:0000256" key="6">
    <source>
        <dbReference type="ARBA" id="ARBA00022840"/>
    </source>
</evidence>
<dbReference type="GO" id="GO:0005524">
    <property type="term" value="F:ATP binding"/>
    <property type="evidence" value="ECO:0007669"/>
    <property type="project" value="UniProtKB-KW"/>
</dbReference>
<keyword evidence="2" id="KW-0808">Transferase</keyword>
<keyword evidence="5" id="KW-0418">Kinase</keyword>
<dbReference type="OrthoDB" id="409395at2759"/>
<dbReference type="Pfam" id="PF02769">
    <property type="entry name" value="AIRS_C"/>
    <property type="match status" value="1"/>
</dbReference>
<dbReference type="Pfam" id="PF00586">
    <property type="entry name" value="AIRS"/>
    <property type="match status" value="1"/>
</dbReference>
<evidence type="ECO:0000256" key="7">
    <source>
        <dbReference type="ARBA" id="ARBA00022842"/>
    </source>
</evidence>
<keyword evidence="6" id="KW-0067">ATP-binding</keyword>
<dbReference type="Gene3D" id="3.30.1330.10">
    <property type="entry name" value="PurM-like, N-terminal domain"/>
    <property type="match status" value="1"/>
</dbReference>
<evidence type="ECO:0000256" key="5">
    <source>
        <dbReference type="ARBA" id="ARBA00022777"/>
    </source>
</evidence>
<dbReference type="GO" id="GO:0005737">
    <property type="term" value="C:cytoplasm"/>
    <property type="evidence" value="ECO:0007669"/>
    <property type="project" value="TreeGrafter"/>
</dbReference>
<dbReference type="AlphaFoldDB" id="A0A8J6B766"/>
<sequence length="509" mass="52803">MFCVGAGSGSAPKAAAVTSSKKGEVKLTEYAQGLGCACKMPSSMLTQVLSAVQREQGNDPNLIIGNETNDDCSVYKVSDDLAIVNTTDFFPPIVDDPYDFGRIAAANALSDIYAMGAEPMTALSICTFCPDKLDISILTKILQGANDTATEAGITIGGGHTLRDVEPKFGLAVTGRVHPDLIIRNVGAEPGDVLVLTKPLGVGMLTRTAKLGIVPDIKDAIAQMTTLNAAASRAAVKVHTDTKAVHAMTDVTGFGLAGHLTEMLGSARDATVTHLPTLPAAVQALADHGKRVLSGGAYTNSGSVGDRLLAPKAGPFDLAHFCLDPQTSGGLLMSVAPDQKDALLAALEDEGVSGVVIGAVSAGTGVIRLPGADLAPYRLTRPYTAPPTQEIVKGRAIFVKSDLTGHVKDPKDQGLGYKLMVGALMNLSKKPKLPEKIMLVGSAALMACEGHEGYEVALDALKTMDAAGVDVMVCVTCTDWFKAENAVGRIVTAVDVTDVLSTHDVVTLA</sequence>
<dbReference type="EMBL" id="JAHDYR010000009">
    <property type="protein sequence ID" value="KAG9395689.1"/>
    <property type="molecule type" value="Genomic_DNA"/>
</dbReference>
<comment type="similarity">
    <text evidence="1">Belongs to the selenophosphate synthase 1 family. Class I subfamily.</text>
</comment>
<dbReference type="NCBIfam" id="TIGR00476">
    <property type="entry name" value="selD"/>
    <property type="match status" value="1"/>
</dbReference>
<dbReference type="HAMAP" id="MF_00625">
    <property type="entry name" value="SelD"/>
    <property type="match status" value="1"/>
</dbReference>
<dbReference type="InterPro" id="IPR036676">
    <property type="entry name" value="PurM-like_C_sf"/>
</dbReference>
<evidence type="ECO:0000256" key="2">
    <source>
        <dbReference type="ARBA" id="ARBA00022679"/>
    </source>
</evidence>
<dbReference type="GO" id="GO:0004756">
    <property type="term" value="F:selenide, water dikinase activity"/>
    <property type="evidence" value="ECO:0007669"/>
    <property type="project" value="InterPro"/>
</dbReference>
<evidence type="ECO:0000313" key="11">
    <source>
        <dbReference type="EMBL" id="KAG9395689.1"/>
    </source>
</evidence>
<keyword evidence="4" id="KW-0547">Nucleotide-binding</keyword>
<dbReference type="GO" id="GO:0046872">
    <property type="term" value="F:metal ion binding"/>
    <property type="evidence" value="ECO:0007669"/>
    <property type="project" value="UniProtKB-KW"/>
</dbReference>
<feature type="domain" description="PurM-like C-terminal" evidence="10">
    <location>
        <begin position="189"/>
        <end position="365"/>
    </location>
</feature>
<dbReference type="GO" id="GO:0016260">
    <property type="term" value="P:selenocysteine biosynthetic process"/>
    <property type="evidence" value="ECO:0007669"/>
    <property type="project" value="InterPro"/>
</dbReference>